<name>A0A1T4PMK2_9FIRM</name>
<gene>
    <name evidence="3" type="ORF">SAMN02745973_02146</name>
</gene>
<feature type="domain" description="MacB-like periplasmic core" evidence="2">
    <location>
        <begin position="18"/>
        <end position="210"/>
    </location>
</feature>
<keyword evidence="4" id="KW-1185">Reference proteome</keyword>
<feature type="transmembrane region" description="Helical" evidence="1">
    <location>
        <begin position="275"/>
        <end position="303"/>
    </location>
</feature>
<organism evidence="3 4">
    <name type="scientific">Garciella nitratireducens DSM 15102</name>
    <dbReference type="NCBI Taxonomy" id="1121911"/>
    <lineage>
        <taxon>Bacteria</taxon>
        <taxon>Bacillati</taxon>
        <taxon>Bacillota</taxon>
        <taxon>Clostridia</taxon>
        <taxon>Eubacteriales</taxon>
        <taxon>Eubacteriaceae</taxon>
        <taxon>Garciella</taxon>
    </lineage>
</organism>
<evidence type="ECO:0000313" key="3">
    <source>
        <dbReference type="EMBL" id="SJZ92732.1"/>
    </source>
</evidence>
<sequence>MKIFKFFIKRIFLKRWILSISMILLLFAANYLTFTVARSILSTFQGYQEMENMDQEDIYIANLDPDSETNFDRITEKETQKVYDYLNSNFNYALYTDGFIISLPNNDDMEISLNYMNEEFYNLNQFELSQGTKLDFDYQFNKDEIPVLIGKGLSKTYPMGSTIKITDPVVEQPITLKVQGVLKQNAHHSNFYALNSKTYYNFSIFFPVNETFIKHANIDFHVNGLMDIIILQSTKERTVDLSEYIQKNLGLKFNFYSQKENNDFFKDYYLNSLKIISMITLILLVIITCLSIWNTLISIRLMLKDFTINLLIGLSYSKLRKILYSYFGILFFINLIVIFLITAYNRYGFWLKKDTFFATYGLFGLIGIDWLALLVVILFDIIIGMIIVENMVRKIKKIPISLGVLQ</sequence>
<keyword evidence="1" id="KW-0812">Transmembrane</keyword>
<keyword evidence="1" id="KW-0472">Membrane</keyword>
<dbReference type="InterPro" id="IPR025857">
    <property type="entry name" value="MacB_PCD"/>
</dbReference>
<proteinExistence type="predicted"/>
<keyword evidence="1" id="KW-1133">Transmembrane helix</keyword>
<evidence type="ECO:0000259" key="2">
    <source>
        <dbReference type="Pfam" id="PF12704"/>
    </source>
</evidence>
<accession>A0A1T4PMK2</accession>
<evidence type="ECO:0000256" key="1">
    <source>
        <dbReference type="SAM" id="Phobius"/>
    </source>
</evidence>
<feature type="transmembrane region" description="Helical" evidence="1">
    <location>
        <begin position="12"/>
        <end position="32"/>
    </location>
</feature>
<protein>
    <submittedName>
        <fullName evidence="3">MacB-like core domain-containing protein</fullName>
    </submittedName>
</protein>
<evidence type="ECO:0000313" key="4">
    <source>
        <dbReference type="Proteomes" id="UP000196365"/>
    </source>
</evidence>
<feature type="transmembrane region" description="Helical" evidence="1">
    <location>
        <begin position="323"/>
        <end position="344"/>
    </location>
</feature>
<dbReference type="EMBL" id="FUWV01000019">
    <property type="protein sequence ID" value="SJZ92732.1"/>
    <property type="molecule type" value="Genomic_DNA"/>
</dbReference>
<dbReference type="RefSeq" id="WP_087679470.1">
    <property type="nucleotide sequence ID" value="NZ_FUWV01000019.1"/>
</dbReference>
<reference evidence="3 4" key="1">
    <citation type="submission" date="2017-02" db="EMBL/GenBank/DDBJ databases">
        <authorList>
            <person name="Peterson S.W."/>
        </authorList>
    </citation>
    <scope>NUCLEOTIDE SEQUENCE [LARGE SCALE GENOMIC DNA]</scope>
    <source>
        <strain evidence="3 4">DSM 15102</strain>
    </source>
</reference>
<dbReference type="Proteomes" id="UP000196365">
    <property type="component" value="Unassembled WGS sequence"/>
</dbReference>
<dbReference type="AlphaFoldDB" id="A0A1T4PMK2"/>
<feature type="transmembrane region" description="Helical" evidence="1">
    <location>
        <begin position="356"/>
        <end position="388"/>
    </location>
</feature>
<dbReference type="OrthoDB" id="3237237at2"/>
<dbReference type="Pfam" id="PF12704">
    <property type="entry name" value="MacB_PCD"/>
    <property type="match status" value="1"/>
</dbReference>